<dbReference type="EMBL" id="JAIZAY010000003">
    <property type="protein sequence ID" value="KAJ8044930.1"/>
    <property type="molecule type" value="Genomic_DNA"/>
</dbReference>
<dbReference type="PANTHER" id="PTHR24248">
    <property type="entry name" value="ADRENERGIC RECEPTOR-RELATED G-PROTEIN COUPLED RECEPTOR"/>
    <property type="match status" value="1"/>
</dbReference>
<dbReference type="InterPro" id="IPR000276">
    <property type="entry name" value="GPCR_Rhodpsn"/>
</dbReference>
<evidence type="ECO:0000313" key="12">
    <source>
        <dbReference type="Proteomes" id="UP001152320"/>
    </source>
</evidence>
<reference evidence="11" key="1">
    <citation type="submission" date="2021-10" db="EMBL/GenBank/DDBJ databases">
        <title>Tropical sea cucumber genome reveals ecological adaptation and Cuvierian tubules defense mechanism.</title>
        <authorList>
            <person name="Chen T."/>
        </authorList>
    </citation>
    <scope>NUCLEOTIDE SEQUENCE</scope>
    <source>
        <strain evidence="11">Nanhai2018</strain>
        <tissue evidence="11">Muscle</tissue>
    </source>
</reference>
<gene>
    <name evidence="11" type="ORF">HOLleu_07829</name>
</gene>
<keyword evidence="5" id="KW-0297">G-protein coupled receptor</keyword>
<keyword evidence="8" id="KW-0807">Transducer</keyword>
<feature type="transmembrane region" description="Helical" evidence="9">
    <location>
        <begin position="150"/>
        <end position="171"/>
    </location>
</feature>
<evidence type="ECO:0000256" key="8">
    <source>
        <dbReference type="ARBA" id="ARBA00023224"/>
    </source>
</evidence>
<dbReference type="GO" id="GO:0004930">
    <property type="term" value="F:G protein-coupled receptor activity"/>
    <property type="evidence" value="ECO:0007669"/>
    <property type="project" value="UniProtKB-KW"/>
</dbReference>
<dbReference type="GO" id="GO:0005886">
    <property type="term" value="C:plasma membrane"/>
    <property type="evidence" value="ECO:0007669"/>
    <property type="project" value="UniProtKB-SubCell"/>
</dbReference>
<protein>
    <submittedName>
        <fullName evidence="11">5-hydroxytryptamine receptor 2B</fullName>
    </submittedName>
</protein>
<dbReference type="Proteomes" id="UP001152320">
    <property type="component" value="Chromosome 3"/>
</dbReference>
<feature type="domain" description="G-protein coupled receptors family 1 profile" evidence="10">
    <location>
        <begin position="91"/>
        <end position="172"/>
    </location>
</feature>
<dbReference type="InterPro" id="IPR017452">
    <property type="entry name" value="GPCR_Rhodpsn_7TM"/>
</dbReference>
<evidence type="ECO:0000256" key="6">
    <source>
        <dbReference type="ARBA" id="ARBA00023136"/>
    </source>
</evidence>
<evidence type="ECO:0000313" key="11">
    <source>
        <dbReference type="EMBL" id="KAJ8044930.1"/>
    </source>
</evidence>
<evidence type="ECO:0000256" key="3">
    <source>
        <dbReference type="ARBA" id="ARBA00022692"/>
    </source>
</evidence>
<evidence type="ECO:0000256" key="4">
    <source>
        <dbReference type="ARBA" id="ARBA00022989"/>
    </source>
</evidence>
<keyword evidence="7 11" id="KW-0675">Receptor</keyword>
<comment type="caution">
    <text evidence="11">The sequence shown here is derived from an EMBL/GenBank/DDBJ whole genome shotgun (WGS) entry which is preliminary data.</text>
</comment>
<proteinExistence type="predicted"/>
<evidence type="ECO:0000256" key="1">
    <source>
        <dbReference type="ARBA" id="ARBA00004651"/>
    </source>
</evidence>
<dbReference type="OrthoDB" id="10034726at2759"/>
<sequence>MTVLTRSNGEVILLTCLLESFHLDHRFYPFTSNNTILQISDSQEIDMNSTPLENLVTVETYPQDTSLAFSLATTIFYVALFVPVWAGVIIGNLLVILAFATDKSLRKVSYYFLVSLAVTDLLTGLISVPFHLMGRLVISPTTCLSASRFLLFLPTMVFSCSSVYHFIAIAIDSIYMPVNKGNKGTSFSMGRVAFQGVTETSPFARRPHNYNGNDTNSKPANCHLHRPHTPVTVPWFKTPLERP</sequence>
<name>A0A9Q1CHR9_HOLLE</name>
<keyword evidence="6 9" id="KW-0472">Membrane</keyword>
<dbReference type="Gene3D" id="1.20.1070.10">
    <property type="entry name" value="Rhodopsin 7-helix transmembrane proteins"/>
    <property type="match status" value="1"/>
</dbReference>
<dbReference type="PRINTS" id="PR00237">
    <property type="entry name" value="GPCRRHODOPSN"/>
</dbReference>
<feature type="transmembrane region" description="Helical" evidence="9">
    <location>
        <begin position="110"/>
        <end position="130"/>
    </location>
</feature>
<feature type="transmembrane region" description="Helical" evidence="9">
    <location>
        <begin position="75"/>
        <end position="98"/>
    </location>
</feature>
<evidence type="ECO:0000256" key="9">
    <source>
        <dbReference type="SAM" id="Phobius"/>
    </source>
</evidence>
<keyword evidence="2" id="KW-1003">Cell membrane</keyword>
<organism evidence="11 12">
    <name type="scientific">Holothuria leucospilota</name>
    <name type="common">Black long sea cucumber</name>
    <name type="synonym">Mertensiothuria leucospilota</name>
    <dbReference type="NCBI Taxonomy" id="206669"/>
    <lineage>
        <taxon>Eukaryota</taxon>
        <taxon>Metazoa</taxon>
        <taxon>Echinodermata</taxon>
        <taxon>Eleutherozoa</taxon>
        <taxon>Echinozoa</taxon>
        <taxon>Holothuroidea</taxon>
        <taxon>Aspidochirotacea</taxon>
        <taxon>Aspidochirotida</taxon>
        <taxon>Holothuriidae</taxon>
        <taxon>Holothuria</taxon>
    </lineage>
</organism>
<evidence type="ECO:0000256" key="2">
    <source>
        <dbReference type="ARBA" id="ARBA00022475"/>
    </source>
</evidence>
<comment type="subcellular location">
    <subcellularLocation>
        <location evidence="1">Cell membrane</location>
        <topology evidence="1">Multi-pass membrane protein</topology>
    </subcellularLocation>
</comment>
<dbReference type="Pfam" id="PF00001">
    <property type="entry name" value="7tm_1"/>
    <property type="match status" value="1"/>
</dbReference>
<evidence type="ECO:0000259" key="10">
    <source>
        <dbReference type="PROSITE" id="PS50262"/>
    </source>
</evidence>
<accession>A0A9Q1CHR9</accession>
<evidence type="ECO:0000256" key="5">
    <source>
        <dbReference type="ARBA" id="ARBA00023040"/>
    </source>
</evidence>
<keyword evidence="12" id="KW-1185">Reference proteome</keyword>
<keyword evidence="3 9" id="KW-0812">Transmembrane</keyword>
<keyword evidence="4 9" id="KW-1133">Transmembrane helix</keyword>
<dbReference type="AlphaFoldDB" id="A0A9Q1CHR9"/>
<evidence type="ECO:0000256" key="7">
    <source>
        <dbReference type="ARBA" id="ARBA00023170"/>
    </source>
</evidence>
<dbReference type="SUPFAM" id="SSF81321">
    <property type="entry name" value="Family A G protein-coupled receptor-like"/>
    <property type="match status" value="1"/>
</dbReference>
<dbReference type="PROSITE" id="PS50262">
    <property type="entry name" value="G_PROTEIN_RECEP_F1_2"/>
    <property type="match status" value="1"/>
</dbReference>